<keyword evidence="2" id="KW-1185">Reference proteome</keyword>
<dbReference type="EMBL" id="VSRR010002615">
    <property type="protein sequence ID" value="MPC32380.1"/>
    <property type="molecule type" value="Genomic_DNA"/>
</dbReference>
<gene>
    <name evidence="1" type="ORF">E2C01_025690</name>
</gene>
<dbReference type="Proteomes" id="UP000324222">
    <property type="component" value="Unassembled WGS sequence"/>
</dbReference>
<protein>
    <submittedName>
        <fullName evidence="1">Uncharacterized protein</fullName>
    </submittedName>
</protein>
<reference evidence="1 2" key="1">
    <citation type="submission" date="2019-05" db="EMBL/GenBank/DDBJ databases">
        <title>Another draft genome of Portunus trituberculatus and its Hox gene families provides insights of decapod evolution.</title>
        <authorList>
            <person name="Jeong J.-H."/>
            <person name="Song I."/>
            <person name="Kim S."/>
            <person name="Choi T."/>
            <person name="Kim D."/>
            <person name="Ryu S."/>
            <person name="Kim W."/>
        </authorList>
    </citation>
    <scope>NUCLEOTIDE SEQUENCE [LARGE SCALE GENOMIC DNA]</scope>
    <source>
        <tissue evidence="1">Muscle</tissue>
    </source>
</reference>
<name>A0A5B7EDL5_PORTR</name>
<proteinExistence type="predicted"/>
<accession>A0A5B7EDL5</accession>
<organism evidence="1 2">
    <name type="scientific">Portunus trituberculatus</name>
    <name type="common">Swimming crab</name>
    <name type="synonym">Neptunus trituberculatus</name>
    <dbReference type="NCBI Taxonomy" id="210409"/>
    <lineage>
        <taxon>Eukaryota</taxon>
        <taxon>Metazoa</taxon>
        <taxon>Ecdysozoa</taxon>
        <taxon>Arthropoda</taxon>
        <taxon>Crustacea</taxon>
        <taxon>Multicrustacea</taxon>
        <taxon>Malacostraca</taxon>
        <taxon>Eumalacostraca</taxon>
        <taxon>Eucarida</taxon>
        <taxon>Decapoda</taxon>
        <taxon>Pleocyemata</taxon>
        <taxon>Brachyura</taxon>
        <taxon>Eubrachyura</taxon>
        <taxon>Portunoidea</taxon>
        <taxon>Portunidae</taxon>
        <taxon>Portuninae</taxon>
        <taxon>Portunus</taxon>
    </lineage>
</organism>
<evidence type="ECO:0000313" key="2">
    <source>
        <dbReference type="Proteomes" id="UP000324222"/>
    </source>
</evidence>
<comment type="caution">
    <text evidence="1">The sequence shown here is derived from an EMBL/GenBank/DDBJ whole genome shotgun (WGS) entry which is preliminary data.</text>
</comment>
<sequence length="55" mass="6327">MFLTRCQKSQGELEFSKILTFSIYEGVFGNLKNRLGMIPVRISSLFCVQHKEMGL</sequence>
<evidence type="ECO:0000313" key="1">
    <source>
        <dbReference type="EMBL" id="MPC32380.1"/>
    </source>
</evidence>
<dbReference type="AlphaFoldDB" id="A0A5B7EDL5"/>